<feature type="domain" description="NADH:ubiquinone oxidoreductase intermediate-associated protein 30" evidence="3">
    <location>
        <begin position="16"/>
        <end position="181"/>
    </location>
</feature>
<evidence type="ECO:0000313" key="5">
    <source>
        <dbReference type="Proteomes" id="UP000383932"/>
    </source>
</evidence>
<dbReference type="InterPro" id="IPR013857">
    <property type="entry name" value="NADH-UbQ_OxRdtase-assoc_prot30"/>
</dbReference>
<dbReference type="InterPro" id="IPR008979">
    <property type="entry name" value="Galactose-bd-like_sf"/>
</dbReference>
<evidence type="ECO:0000256" key="1">
    <source>
        <dbReference type="ARBA" id="ARBA00007884"/>
    </source>
</evidence>
<dbReference type="OrthoDB" id="426386at2759"/>
<evidence type="ECO:0000313" key="4">
    <source>
        <dbReference type="EMBL" id="KAB5590705.1"/>
    </source>
</evidence>
<dbReference type="Proteomes" id="UP000383932">
    <property type="component" value="Unassembled WGS sequence"/>
</dbReference>
<dbReference type="AlphaFoldDB" id="A0A5N5QG37"/>
<dbReference type="PANTHER" id="PTHR13194:SF19">
    <property type="entry name" value="NAD(P)-BINDING ROSSMANN-FOLD SUPERFAMILY PROTEIN"/>
    <property type="match status" value="1"/>
</dbReference>
<feature type="region of interest" description="Disordered" evidence="2">
    <location>
        <begin position="308"/>
        <end position="327"/>
    </location>
</feature>
<organism evidence="4 5">
    <name type="scientific">Ceratobasidium theobromae</name>
    <dbReference type="NCBI Taxonomy" id="1582974"/>
    <lineage>
        <taxon>Eukaryota</taxon>
        <taxon>Fungi</taxon>
        <taxon>Dikarya</taxon>
        <taxon>Basidiomycota</taxon>
        <taxon>Agaricomycotina</taxon>
        <taxon>Agaricomycetes</taxon>
        <taxon>Cantharellales</taxon>
        <taxon>Ceratobasidiaceae</taxon>
        <taxon>Ceratobasidium</taxon>
    </lineage>
</organism>
<name>A0A5N5QG37_9AGAM</name>
<dbReference type="PANTHER" id="PTHR13194">
    <property type="entry name" value="COMPLEX I INTERMEDIATE-ASSOCIATED PROTEIN 30"/>
    <property type="match status" value="1"/>
</dbReference>
<comment type="similarity">
    <text evidence="1">Belongs to the CIA30 family.</text>
</comment>
<dbReference type="SUPFAM" id="SSF49785">
    <property type="entry name" value="Galactose-binding domain-like"/>
    <property type="match status" value="1"/>
</dbReference>
<dbReference type="InterPro" id="IPR039131">
    <property type="entry name" value="NDUFAF1"/>
</dbReference>
<accession>A0A5N5QG37</accession>
<reference evidence="4 5" key="1">
    <citation type="journal article" date="2019" name="Fungal Biol. Biotechnol.">
        <title>Draft genome sequence of fastidious pathogen Ceratobasidium theobromae, which causes vascular-streak dieback in Theobroma cacao.</title>
        <authorList>
            <person name="Ali S.S."/>
            <person name="Asman A."/>
            <person name="Shao J."/>
            <person name="Firmansyah A.P."/>
            <person name="Susilo A.W."/>
            <person name="Rosmana A."/>
            <person name="McMahon P."/>
            <person name="Junaid M."/>
            <person name="Guest D."/>
            <person name="Kheng T.Y."/>
            <person name="Meinhardt L.W."/>
            <person name="Bailey B.A."/>
        </authorList>
    </citation>
    <scope>NUCLEOTIDE SEQUENCE [LARGE SCALE GENOMIC DNA]</scope>
    <source>
        <strain evidence="4 5">CT2</strain>
    </source>
</reference>
<dbReference type="Pfam" id="PF08547">
    <property type="entry name" value="CIA30"/>
    <property type="match status" value="1"/>
</dbReference>
<sequence>MKIVLPGKLIFPLWNLTNWEAVDDRVRGGISVSQLYQPKDDFGVWFNGTLDATTLNGAGFASQRYTFPEPLDLSNKEFSGIRLSIEPRTDPSQNFTEFAFLLNTEPVVRNSQGVVESRVLWEAVFNNSSPLVELGFDSFRAMFRGRPVEPPPVLDTSNIYDLSLMCRSNFGKQAGPFKLHVWTGVGNHHVLKFLGNAHVFTFSHGLHKVHDHKAHIFTKGNVWHAACGGAKDDIGNREKAGAYLCLAPELLVRSLRSPTCASSRLIIDYERLRDWFWPPSQLAWRAAPAAPRPYALRAVAAAPSPKLAGTGRYRARGPPKGQVDALT</sequence>
<evidence type="ECO:0000259" key="3">
    <source>
        <dbReference type="Pfam" id="PF08547"/>
    </source>
</evidence>
<dbReference type="GO" id="GO:0051082">
    <property type="term" value="F:unfolded protein binding"/>
    <property type="evidence" value="ECO:0007669"/>
    <property type="project" value="TreeGrafter"/>
</dbReference>
<dbReference type="GO" id="GO:0010257">
    <property type="term" value="P:NADH dehydrogenase complex assembly"/>
    <property type="evidence" value="ECO:0007669"/>
    <property type="project" value="TreeGrafter"/>
</dbReference>
<proteinExistence type="inferred from homology"/>
<gene>
    <name evidence="4" type="ORF">CTheo_5853</name>
</gene>
<dbReference type="EMBL" id="SSOP01000150">
    <property type="protein sequence ID" value="KAB5590705.1"/>
    <property type="molecule type" value="Genomic_DNA"/>
</dbReference>
<comment type="caution">
    <text evidence="4">The sequence shown here is derived from an EMBL/GenBank/DDBJ whole genome shotgun (WGS) entry which is preliminary data.</text>
</comment>
<evidence type="ECO:0000256" key="2">
    <source>
        <dbReference type="SAM" id="MobiDB-lite"/>
    </source>
</evidence>
<keyword evidence="5" id="KW-1185">Reference proteome</keyword>
<protein>
    <recommendedName>
        <fullName evidence="3">NADH:ubiquinone oxidoreductase intermediate-associated protein 30 domain-containing protein</fullName>
    </recommendedName>
</protein>